<evidence type="ECO:0000313" key="2">
    <source>
        <dbReference type="EMBL" id="ABI90650.1"/>
    </source>
</evidence>
<dbReference type="Proteomes" id="UP000000662">
    <property type="component" value="Chromosome 2"/>
</dbReference>
<dbReference type="KEGG" id="bam:Bamb_5101"/>
<evidence type="ECO:0000313" key="3">
    <source>
        <dbReference type="Proteomes" id="UP000000662"/>
    </source>
</evidence>
<sequence length="99" mass="11121">MPRHDAPAFHPLPPGYPHLFRFRRPSFRNPGHAKNPTKTRAFFVCDTANEFGYITRPLPYRPRKTRRARPLSTQPEAPSAQACSEGPGALRAIATHAFA</sequence>
<name>Q0B5C3_BURCM</name>
<evidence type="ECO:0000256" key="1">
    <source>
        <dbReference type="SAM" id="MobiDB-lite"/>
    </source>
</evidence>
<dbReference type="AlphaFoldDB" id="Q0B5C3"/>
<proteinExistence type="predicted"/>
<reference evidence="2" key="1">
    <citation type="submission" date="2006-08" db="EMBL/GenBank/DDBJ databases">
        <title>Complete sequence of Chromosome 2 of Burkholderia cepacia AMMD.</title>
        <authorList>
            <consortium name="US DOE Joint Genome Institute"/>
            <person name="Copeland A."/>
            <person name="Lucas S."/>
            <person name="Lapidus A."/>
            <person name="Barry K."/>
            <person name="Detter J.C."/>
            <person name="Glavina del Rio T."/>
            <person name="Hammon N."/>
            <person name="Israni S."/>
            <person name="Pitluck S."/>
            <person name="Bruce D."/>
            <person name="Chain P."/>
            <person name="Malfatti S."/>
            <person name="Shin M."/>
            <person name="Vergez L."/>
            <person name="Schmutz J."/>
            <person name="Larimer F."/>
            <person name="Land M."/>
            <person name="Hauser L."/>
            <person name="Kyrpides N."/>
            <person name="Kim E."/>
            <person name="Parke J."/>
            <person name="Coenye T."/>
            <person name="Konstantinidis K."/>
            <person name="Ramette A."/>
            <person name="Tiedje J."/>
            <person name="Richardson P."/>
        </authorList>
    </citation>
    <scope>NUCLEOTIDE SEQUENCE</scope>
    <source>
        <strain evidence="2">AMMD</strain>
    </source>
</reference>
<gene>
    <name evidence="2" type="ordered locus">Bamb_5101</name>
</gene>
<keyword evidence="3" id="KW-1185">Reference proteome</keyword>
<feature type="region of interest" description="Disordered" evidence="1">
    <location>
        <begin position="57"/>
        <end position="86"/>
    </location>
</feature>
<accession>Q0B5C3</accession>
<organism evidence="2 3">
    <name type="scientific">Burkholderia ambifaria (strain ATCC BAA-244 / DSM 16087 / CCUG 44356 / LMG 19182 / AMMD)</name>
    <name type="common">Burkholderia cepacia (strain AMMD)</name>
    <dbReference type="NCBI Taxonomy" id="339670"/>
    <lineage>
        <taxon>Bacteria</taxon>
        <taxon>Pseudomonadati</taxon>
        <taxon>Pseudomonadota</taxon>
        <taxon>Betaproteobacteria</taxon>
        <taxon>Burkholderiales</taxon>
        <taxon>Burkholderiaceae</taxon>
        <taxon>Burkholderia</taxon>
        <taxon>Burkholderia cepacia complex</taxon>
    </lineage>
</organism>
<protein>
    <submittedName>
        <fullName evidence="2">Uncharacterized protein</fullName>
    </submittedName>
</protein>
<dbReference type="EMBL" id="CP000441">
    <property type="protein sequence ID" value="ABI90650.1"/>
    <property type="molecule type" value="Genomic_DNA"/>
</dbReference>